<dbReference type="EMBL" id="JAULSU010000004">
    <property type="protein sequence ID" value="KAK0620187.1"/>
    <property type="molecule type" value="Genomic_DNA"/>
</dbReference>
<dbReference type="AlphaFoldDB" id="A0AA39WRL1"/>
<comment type="caution">
    <text evidence="2">The sequence shown here is derived from an EMBL/GenBank/DDBJ whole genome shotgun (WGS) entry which is preliminary data.</text>
</comment>
<reference evidence="2" key="1">
    <citation type="submission" date="2023-06" db="EMBL/GenBank/DDBJ databases">
        <title>Genome-scale phylogeny and comparative genomics of the fungal order Sordariales.</title>
        <authorList>
            <consortium name="Lawrence Berkeley National Laboratory"/>
            <person name="Hensen N."/>
            <person name="Bonometti L."/>
            <person name="Westerberg I."/>
            <person name="Brannstrom I.O."/>
            <person name="Guillou S."/>
            <person name="Cros-Aarteil S."/>
            <person name="Calhoun S."/>
            <person name="Haridas S."/>
            <person name="Kuo A."/>
            <person name="Mondo S."/>
            <person name="Pangilinan J."/>
            <person name="Riley R."/>
            <person name="Labutti K."/>
            <person name="Andreopoulos B."/>
            <person name="Lipzen A."/>
            <person name="Chen C."/>
            <person name="Yanf M."/>
            <person name="Daum C."/>
            <person name="Ng V."/>
            <person name="Clum A."/>
            <person name="Steindorff A."/>
            <person name="Ohm R."/>
            <person name="Martin F."/>
            <person name="Silar P."/>
            <person name="Natvig D."/>
            <person name="Lalanne C."/>
            <person name="Gautier V."/>
            <person name="Ament-Velasquez S.L."/>
            <person name="Kruys A."/>
            <person name="Hutchinson M.I."/>
            <person name="Powell A.J."/>
            <person name="Barry K."/>
            <person name="Miller A.N."/>
            <person name="Grigoriev I.V."/>
            <person name="Debuchy R."/>
            <person name="Gladieux P."/>
            <person name="Thoren M.H."/>
            <person name="Johannesson H."/>
        </authorList>
    </citation>
    <scope>NUCLEOTIDE SEQUENCE</scope>
    <source>
        <strain evidence="2">CBS 606.72</strain>
    </source>
</reference>
<feature type="region of interest" description="Disordered" evidence="1">
    <location>
        <begin position="1"/>
        <end position="46"/>
    </location>
</feature>
<proteinExistence type="predicted"/>
<evidence type="ECO:0000313" key="2">
    <source>
        <dbReference type="EMBL" id="KAK0620187.1"/>
    </source>
</evidence>
<dbReference type="Proteomes" id="UP001175000">
    <property type="component" value="Unassembled WGS sequence"/>
</dbReference>
<protein>
    <submittedName>
        <fullName evidence="2">Uncharacterized protein</fullName>
    </submittedName>
</protein>
<keyword evidence="3" id="KW-1185">Reference proteome</keyword>
<organism evidence="2 3">
    <name type="scientific">Immersiella caudata</name>
    <dbReference type="NCBI Taxonomy" id="314043"/>
    <lineage>
        <taxon>Eukaryota</taxon>
        <taxon>Fungi</taxon>
        <taxon>Dikarya</taxon>
        <taxon>Ascomycota</taxon>
        <taxon>Pezizomycotina</taxon>
        <taxon>Sordariomycetes</taxon>
        <taxon>Sordariomycetidae</taxon>
        <taxon>Sordariales</taxon>
        <taxon>Lasiosphaeriaceae</taxon>
        <taxon>Immersiella</taxon>
    </lineage>
</organism>
<evidence type="ECO:0000313" key="3">
    <source>
        <dbReference type="Proteomes" id="UP001175000"/>
    </source>
</evidence>
<evidence type="ECO:0000256" key="1">
    <source>
        <dbReference type="SAM" id="MobiDB-lite"/>
    </source>
</evidence>
<sequence length="213" mass="23607">MQNTTSGQGPFSRHWSETQSPFAHEAWSTGSSPKQATRKPPESRLPKVVTTMRLSEARMAGFPLISRFLFIRLITHGFAPLALGVGLPERSQRHCPISDLAQQELADGRSPNFSQPYSPREISGCDVSLPGSTVAAYSGCHCMSALCLADLIFSKPRGGPSQKNELKSLHLHQTRLCRSQRTEIFLAEPRLSGGYRSRTRALVMPFNTNLDRR</sequence>
<gene>
    <name evidence="2" type="ORF">B0T14DRAFT_225242</name>
</gene>
<name>A0AA39WRL1_9PEZI</name>
<accession>A0AA39WRL1</accession>